<protein>
    <submittedName>
        <fullName evidence="1">Uncharacterized protein</fullName>
    </submittedName>
</protein>
<dbReference type="RefSeq" id="WP_126353448.1">
    <property type="nucleotide sequence ID" value="NZ_CP086384.1"/>
</dbReference>
<reference evidence="1 2" key="1">
    <citation type="submission" date="2018-12" db="EMBL/GenBank/DDBJ databases">
        <title>Deinococcus radiophilus ATCC 27603 genome sequencing and assembly.</title>
        <authorList>
            <person name="Maclea K.S."/>
            <person name="Maynard C.R."/>
        </authorList>
    </citation>
    <scope>NUCLEOTIDE SEQUENCE [LARGE SCALE GENOMIC DNA]</scope>
    <source>
        <strain evidence="1 2">ATCC 27603</strain>
    </source>
</reference>
<dbReference type="OrthoDB" id="7054237at2"/>
<evidence type="ECO:0000313" key="1">
    <source>
        <dbReference type="EMBL" id="RTR21870.1"/>
    </source>
</evidence>
<dbReference type="AlphaFoldDB" id="A0A3S0K635"/>
<organism evidence="1 2">
    <name type="scientific">Deinococcus radiophilus</name>
    <dbReference type="NCBI Taxonomy" id="32062"/>
    <lineage>
        <taxon>Bacteria</taxon>
        <taxon>Thermotogati</taxon>
        <taxon>Deinococcota</taxon>
        <taxon>Deinococci</taxon>
        <taxon>Deinococcales</taxon>
        <taxon>Deinococcaceae</taxon>
        <taxon>Deinococcus</taxon>
    </lineage>
</organism>
<sequence>MTNGTNISLENIPFMIDETPFNFFSPDVQQENLRFLEGLRPAYFGYLSRTHGAVLADDSASPADRQFAATALRNAHAQALETFFALIGAALQAPEAPVAYMLKYRDEIGKVVDKISTGGDLKTRWPLATLNWQQVAELILLSHSDITEEQRAMNVQGFADLWRRLAHDFRDESRSLEHNSIKHGLRLRMGGMSLQIGIPESPGEEPAKMISLGKSEFGSSYYVANPVNGSKHNFHLRDRSVAWEPHQMAWELEFLQTSIENVIAFLKYQSGAREDELQLNCASDVRAFTPPEKPRGASLRFTSNTTIIIDQNALWTKESILTSYDSEPIEESGS</sequence>
<proteinExistence type="predicted"/>
<dbReference type="EMBL" id="RXPE01000047">
    <property type="protein sequence ID" value="RTR21870.1"/>
    <property type="molecule type" value="Genomic_DNA"/>
</dbReference>
<gene>
    <name evidence="1" type="ORF">EJ104_12935</name>
</gene>
<evidence type="ECO:0000313" key="2">
    <source>
        <dbReference type="Proteomes" id="UP000277766"/>
    </source>
</evidence>
<name>A0A3S0K635_9DEIO</name>
<comment type="caution">
    <text evidence="1">The sequence shown here is derived from an EMBL/GenBank/DDBJ whole genome shotgun (WGS) entry which is preliminary data.</text>
</comment>
<dbReference type="Proteomes" id="UP000277766">
    <property type="component" value="Unassembled WGS sequence"/>
</dbReference>
<accession>A0A3S0K635</accession>
<keyword evidence="2" id="KW-1185">Reference proteome</keyword>